<keyword evidence="2" id="KW-1185">Reference proteome</keyword>
<gene>
    <name evidence="1" type="ORF">ACFPCY_33705</name>
</gene>
<accession>A0ABV9U7C8</accession>
<protein>
    <submittedName>
        <fullName evidence="1">Uncharacterized protein</fullName>
    </submittedName>
</protein>
<dbReference type="EMBL" id="JBHSIT010000011">
    <property type="protein sequence ID" value="MFC4912297.1"/>
    <property type="molecule type" value="Genomic_DNA"/>
</dbReference>
<dbReference type="PRINTS" id="PR01955">
    <property type="entry name" value="LANCFRANKIA"/>
</dbReference>
<name>A0ABV9U7C8_9ACTN</name>
<evidence type="ECO:0000313" key="1">
    <source>
        <dbReference type="EMBL" id="MFC4912297.1"/>
    </source>
</evidence>
<dbReference type="SUPFAM" id="SSF158745">
    <property type="entry name" value="LanC-like"/>
    <property type="match status" value="1"/>
</dbReference>
<sequence length="103" mass="10939">MHHRSRRQLQRLTDPTLCHGWAGLLVTTTRAAADARTPALAGQLPILRELSNQHTTIPPDTPGLLEGTAGVELARSHLPSSPTCGHASGSNPVAWDACLLTYG</sequence>
<dbReference type="Gene3D" id="1.50.10.20">
    <property type="match status" value="1"/>
</dbReference>
<evidence type="ECO:0000313" key="2">
    <source>
        <dbReference type="Proteomes" id="UP001595872"/>
    </source>
</evidence>
<organism evidence="1 2">
    <name type="scientific">Actinomadura gamaensis</name>
    <dbReference type="NCBI Taxonomy" id="1763541"/>
    <lineage>
        <taxon>Bacteria</taxon>
        <taxon>Bacillati</taxon>
        <taxon>Actinomycetota</taxon>
        <taxon>Actinomycetes</taxon>
        <taxon>Streptosporangiales</taxon>
        <taxon>Thermomonosporaceae</taxon>
        <taxon>Actinomadura</taxon>
    </lineage>
</organism>
<reference evidence="2" key="1">
    <citation type="journal article" date="2019" name="Int. J. Syst. Evol. Microbiol.">
        <title>The Global Catalogue of Microorganisms (GCM) 10K type strain sequencing project: providing services to taxonomists for standard genome sequencing and annotation.</title>
        <authorList>
            <consortium name="The Broad Institute Genomics Platform"/>
            <consortium name="The Broad Institute Genome Sequencing Center for Infectious Disease"/>
            <person name="Wu L."/>
            <person name="Ma J."/>
        </authorList>
    </citation>
    <scope>NUCLEOTIDE SEQUENCE [LARGE SCALE GENOMIC DNA]</scope>
    <source>
        <strain evidence="2">KLKA75</strain>
    </source>
</reference>
<dbReference type="RefSeq" id="WP_378262051.1">
    <property type="nucleotide sequence ID" value="NZ_JBHSIT010000011.1"/>
</dbReference>
<comment type="caution">
    <text evidence="1">The sequence shown here is derived from an EMBL/GenBank/DDBJ whole genome shotgun (WGS) entry which is preliminary data.</text>
</comment>
<dbReference type="Proteomes" id="UP001595872">
    <property type="component" value="Unassembled WGS sequence"/>
</dbReference>
<proteinExistence type="predicted"/>